<reference evidence="2 3" key="1">
    <citation type="submission" date="2013-11" db="EMBL/GenBank/DDBJ databases">
        <title>The Genome Sequence of Phytophthora parasitica P10297.</title>
        <authorList>
            <consortium name="The Broad Institute Genomics Platform"/>
            <person name="Russ C."/>
            <person name="Tyler B."/>
            <person name="Panabieres F."/>
            <person name="Shan W."/>
            <person name="Tripathy S."/>
            <person name="Grunwald N."/>
            <person name="Machado M."/>
            <person name="Johnson C.S."/>
            <person name="Walker B."/>
            <person name="Young S.K."/>
            <person name="Zeng Q."/>
            <person name="Gargeya S."/>
            <person name="Fitzgerald M."/>
            <person name="Haas B."/>
            <person name="Abouelleil A."/>
            <person name="Allen A.W."/>
            <person name="Alvarado L."/>
            <person name="Arachchi H.M."/>
            <person name="Berlin A.M."/>
            <person name="Chapman S.B."/>
            <person name="Gainer-Dewar J."/>
            <person name="Goldberg J."/>
            <person name="Griggs A."/>
            <person name="Gujja S."/>
            <person name="Hansen M."/>
            <person name="Howarth C."/>
            <person name="Imamovic A."/>
            <person name="Ireland A."/>
            <person name="Larimer J."/>
            <person name="McCowan C."/>
            <person name="Murphy C."/>
            <person name="Pearson M."/>
            <person name="Poon T.W."/>
            <person name="Priest M."/>
            <person name="Roberts A."/>
            <person name="Saif S."/>
            <person name="Shea T."/>
            <person name="Sisk P."/>
            <person name="Sykes S."/>
            <person name="Wortman J."/>
            <person name="Nusbaum C."/>
            <person name="Birren B."/>
        </authorList>
    </citation>
    <scope>NUCLEOTIDE SEQUENCE [LARGE SCALE GENOMIC DNA]</scope>
    <source>
        <strain evidence="2 3">P10297</strain>
    </source>
</reference>
<dbReference type="InterPro" id="IPR004875">
    <property type="entry name" value="DDE_SF_endonuclease_dom"/>
</dbReference>
<dbReference type="InterPro" id="IPR050863">
    <property type="entry name" value="CenT-Element_Derived"/>
</dbReference>
<dbReference type="Proteomes" id="UP000018948">
    <property type="component" value="Unassembled WGS sequence"/>
</dbReference>
<dbReference type="SUPFAM" id="SSF46689">
    <property type="entry name" value="Homeodomain-like"/>
    <property type="match status" value="1"/>
</dbReference>
<dbReference type="PANTHER" id="PTHR19303">
    <property type="entry name" value="TRANSPOSON"/>
    <property type="match status" value="1"/>
</dbReference>
<dbReference type="InterPro" id="IPR009057">
    <property type="entry name" value="Homeodomain-like_sf"/>
</dbReference>
<gene>
    <name evidence="2" type="ORF">F442_02472</name>
</gene>
<protein>
    <recommendedName>
        <fullName evidence="1">DDE-1 domain-containing protein</fullName>
    </recommendedName>
</protein>
<dbReference type="Pfam" id="PF03184">
    <property type="entry name" value="DDE_1"/>
    <property type="match status" value="1"/>
</dbReference>
<evidence type="ECO:0000313" key="3">
    <source>
        <dbReference type="Proteomes" id="UP000018948"/>
    </source>
</evidence>
<evidence type="ECO:0000259" key="1">
    <source>
        <dbReference type="Pfam" id="PF03184"/>
    </source>
</evidence>
<evidence type="ECO:0000313" key="2">
    <source>
        <dbReference type="EMBL" id="ETP52536.1"/>
    </source>
</evidence>
<organism evidence="2 3">
    <name type="scientific">Phytophthora nicotianae P10297</name>
    <dbReference type="NCBI Taxonomy" id="1317064"/>
    <lineage>
        <taxon>Eukaryota</taxon>
        <taxon>Sar</taxon>
        <taxon>Stramenopiles</taxon>
        <taxon>Oomycota</taxon>
        <taxon>Peronosporomycetes</taxon>
        <taxon>Peronosporales</taxon>
        <taxon>Peronosporaceae</taxon>
        <taxon>Phytophthora</taxon>
    </lineage>
</organism>
<name>W3A014_PHYNI</name>
<dbReference type="OrthoDB" id="90455at2759"/>
<accession>W3A014</accession>
<dbReference type="AlphaFoldDB" id="W3A014"/>
<dbReference type="Gene3D" id="1.10.10.60">
    <property type="entry name" value="Homeodomain-like"/>
    <property type="match status" value="1"/>
</dbReference>
<sequence>MEATADPDEAIDAALFNAVEALIGAAASSTSKRRKHYSFKQKREILCATEGMSEREVARTQGVQRWTLCDWRKQKEAIFAFEGSEKTLSRARGRPESVPFGIELITYMKDTRRDRFPLTARSMAVFVRESYPDWLVTHVEGKKDASTAYESLLRLLRRFAYRQGFVQRTPSGLKEKVEDLEKVQIEVADKFKQNFGSYAAGTIYNTDETGIYYDTPPSKILSPKGKPAKLLQKSEKHSARMTVVCTIRADGKKLPLLIIVRGVPNGTIEEEELPTYPKGHVYTVQKKAWMGTRVWPFYLRSLLHYDITEPPALLVDNLDCHVSAVL</sequence>
<dbReference type="PANTHER" id="PTHR19303:SF57">
    <property type="entry name" value="HTH CENPB-TYPE DOMAIN-CONTAINING PROTEIN"/>
    <property type="match status" value="1"/>
</dbReference>
<dbReference type="GO" id="GO:0005634">
    <property type="term" value="C:nucleus"/>
    <property type="evidence" value="ECO:0007669"/>
    <property type="project" value="TreeGrafter"/>
</dbReference>
<dbReference type="GO" id="GO:0003677">
    <property type="term" value="F:DNA binding"/>
    <property type="evidence" value="ECO:0007669"/>
    <property type="project" value="TreeGrafter"/>
</dbReference>
<feature type="domain" description="DDE-1" evidence="1">
    <location>
        <begin position="240"/>
        <end position="322"/>
    </location>
</feature>
<proteinExistence type="predicted"/>
<comment type="caution">
    <text evidence="2">The sequence shown here is derived from an EMBL/GenBank/DDBJ whole genome shotgun (WGS) entry which is preliminary data.</text>
</comment>
<dbReference type="EMBL" id="ANIY01000537">
    <property type="protein sequence ID" value="ETP52536.1"/>
    <property type="molecule type" value="Genomic_DNA"/>
</dbReference>